<comment type="caution">
    <text evidence="2">The sequence shown here is derived from an EMBL/GenBank/DDBJ whole genome shotgun (WGS) entry which is preliminary data.</text>
</comment>
<dbReference type="EMBL" id="CAUYUJ010016818">
    <property type="protein sequence ID" value="CAK0869111.1"/>
    <property type="molecule type" value="Genomic_DNA"/>
</dbReference>
<proteinExistence type="predicted"/>
<organism evidence="2 3">
    <name type="scientific">Prorocentrum cordatum</name>
    <dbReference type="NCBI Taxonomy" id="2364126"/>
    <lineage>
        <taxon>Eukaryota</taxon>
        <taxon>Sar</taxon>
        <taxon>Alveolata</taxon>
        <taxon>Dinophyceae</taxon>
        <taxon>Prorocentrales</taxon>
        <taxon>Prorocentraceae</taxon>
        <taxon>Prorocentrum</taxon>
    </lineage>
</organism>
<dbReference type="Proteomes" id="UP001189429">
    <property type="component" value="Unassembled WGS sequence"/>
</dbReference>
<evidence type="ECO:0000313" key="3">
    <source>
        <dbReference type="Proteomes" id="UP001189429"/>
    </source>
</evidence>
<sequence>MPNTDDGDEAAYQQAQEDRHDAGEEPEHKGGCADSEQGSENIEIPMLPMRAEWRERTIPSPNLDSAKTVLYATTVKRKKGDYADIMEFEMARAANTENDCSGVDLAFTELRWDALQQWRTQIDDGRIAAVIVEMPECHDTQETRKNNISGSWTTEKTQRKKQMEENDALRAGVMLATHAALQSIPTVMQCRTAFSSMPEVTELRNLVPSQMLELRNTLSAFRARTDSSLLTVNLPGVGEVGQTRPEVAVASSLVQLWGGKHGWSWEPHSLTGQWAHIWPMDPYPHQS</sequence>
<feature type="region of interest" description="Disordered" evidence="1">
    <location>
        <begin position="1"/>
        <end position="40"/>
    </location>
</feature>
<feature type="compositionally biased region" description="Basic and acidic residues" evidence="1">
    <location>
        <begin position="16"/>
        <end position="31"/>
    </location>
</feature>
<gene>
    <name evidence="2" type="ORF">PCOR1329_LOCUS55574</name>
</gene>
<reference evidence="2" key="1">
    <citation type="submission" date="2023-10" db="EMBL/GenBank/DDBJ databases">
        <authorList>
            <person name="Chen Y."/>
            <person name="Shah S."/>
            <person name="Dougan E. K."/>
            <person name="Thang M."/>
            <person name="Chan C."/>
        </authorList>
    </citation>
    <scope>NUCLEOTIDE SEQUENCE [LARGE SCALE GENOMIC DNA]</scope>
</reference>
<evidence type="ECO:0000256" key="1">
    <source>
        <dbReference type="SAM" id="MobiDB-lite"/>
    </source>
</evidence>
<protein>
    <submittedName>
        <fullName evidence="2">Uncharacterized protein</fullName>
    </submittedName>
</protein>
<name>A0ABN9VC81_9DINO</name>
<keyword evidence="3" id="KW-1185">Reference proteome</keyword>
<evidence type="ECO:0000313" key="2">
    <source>
        <dbReference type="EMBL" id="CAK0869111.1"/>
    </source>
</evidence>
<accession>A0ABN9VC81</accession>